<keyword evidence="15" id="KW-1185">Reference proteome</keyword>
<evidence type="ECO:0000313" key="15">
    <source>
        <dbReference type="Proteomes" id="UP001153076"/>
    </source>
</evidence>
<dbReference type="PROSITE" id="PS00503">
    <property type="entry name" value="PECTINESTERASE_2"/>
    <property type="match status" value="2"/>
</dbReference>
<dbReference type="CDD" id="cd15798">
    <property type="entry name" value="PMEI-like_3"/>
    <property type="match status" value="1"/>
</dbReference>
<evidence type="ECO:0000313" key="14">
    <source>
        <dbReference type="EMBL" id="KAJ8441689.1"/>
    </source>
</evidence>
<dbReference type="EC" id="3.1.1.11" evidence="4"/>
<evidence type="ECO:0000256" key="12">
    <source>
        <dbReference type="SAM" id="Phobius"/>
    </source>
</evidence>
<dbReference type="InterPro" id="IPR011050">
    <property type="entry name" value="Pectin_lyase_fold/virulence"/>
</dbReference>
<dbReference type="GO" id="GO:0030599">
    <property type="term" value="F:pectinesterase activity"/>
    <property type="evidence" value="ECO:0007669"/>
    <property type="project" value="UniProtKB-EC"/>
</dbReference>
<feature type="domain" description="Pectinesterase inhibitor" evidence="13">
    <location>
        <begin position="470"/>
        <end position="622"/>
    </location>
</feature>
<organism evidence="14 15">
    <name type="scientific">Carnegiea gigantea</name>
    <dbReference type="NCBI Taxonomy" id="171969"/>
    <lineage>
        <taxon>Eukaryota</taxon>
        <taxon>Viridiplantae</taxon>
        <taxon>Streptophyta</taxon>
        <taxon>Embryophyta</taxon>
        <taxon>Tracheophyta</taxon>
        <taxon>Spermatophyta</taxon>
        <taxon>Magnoliopsida</taxon>
        <taxon>eudicotyledons</taxon>
        <taxon>Gunneridae</taxon>
        <taxon>Pentapetalae</taxon>
        <taxon>Caryophyllales</taxon>
        <taxon>Cactineae</taxon>
        <taxon>Cactaceae</taxon>
        <taxon>Cactoideae</taxon>
        <taxon>Echinocereeae</taxon>
        <taxon>Carnegiea</taxon>
    </lineage>
</organism>
<comment type="pathway">
    <text evidence="1">Glycan metabolism; pectin degradation; 2-dehydro-3-deoxy-D-gluconate from pectin: step 1/5.</text>
</comment>
<dbReference type="OrthoDB" id="2019149at2759"/>
<reference evidence="14" key="1">
    <citation type="submission" date="2022-04" db="EMBL/GenBank/DDBJ databases">
        <title>Carnegiea gigantea Genome sequencing and assembly v2.</title>
        <authorList>
            <person name="Copetti D."/>
            <person name="Sanderson M.J."/>
            <person name="Burquez A."/>
            <person name="Wojciechowski M.F."/>
        </authorList>
    </citation>
    <scope>NUCLEOTIDE SEQUENCE</scope>
    <source>
        <strain evidence="14">SGP5-SGP5p</strain>
        <tissue evidence="14">Aerial part</tissue>
    </source>
</reference>
<protein>
    <recommendedName>
        <fullName evidence="4">pectinesterase</fullName>
        <ecNumber evidence="4">3.1.1.11</ecNumber>
    </recommendedName>
</protein>
<comment type="catalytic activity">
    <reaction evidence="9">
        <text>[(1-&gt;4)-alpha-D-galacturonosyl methyl ester](n) + n H2O = [(1-&gt;4)-alpha-D-galacturonosyl](n) + n methanol + n H(+)</text>
        <dbReference type="Rhea" id="RHEA:22380"/>
        <dbReference type="Rhea" id="RHEA-COMP:14570"/>
        <dbReference type="Rhea" id="RHEA-COMP:14573"/>
        <dbReference type="ChEBI" id="CHEBI:15377"/>
        <dbReference type="ChEBI" id="CHEBI:15378"/>
        <dbReference type="ChEBI" id="CHEBI:17790"/>
        <dbReference type="ChEBI" id="CHEBI:140522"/>
        <dbReference type="ChEBI" id="CHEBI:140523"/>
        <dbReference type="EC" id="3.1.1.11"/>
    </reaction>
</comment>
<dbReference type="PROSITE" id="PS00800">
    <property type="entry name" value="PECTINESTERASE_1"/>
    <property type="match status" value="2"/>
</dbReference>
<dbReference type="PANTHER" id="PTHR31707">
    <property type="entry name" value="PECTINESTERASE"/>
    <property type="match status" value="1"/>
</dbReference>
<dbReference type="FunFam" id="2.160.20.10:FF:000001">
    <property type="entry name" value="Pectinesterase"/>
    <property type="match status" value="2"/>
</dbReference>
<keyword evidence="6" id="KW-0063">Aspartyl esterase</keyword>
<sequence length="1006" mass="109814">MDLFIEDLKIWIGGSITYQDACFDAFENTSTEAGKKIREFFSVSRELSSNALTMVSDLKDFLKDYGSYLGDLASLLGGRSLLGKKAGGWVAGEAPAWADNPKRKVMNVPLNQIKPDLVVAQDGSGQHKTLGEALKHAPKKSMEPFIIHIKAGIYKEVNVIPKDTWNVILVGDGPEKTILTGNKCFKNGVKTFNTATLGVDGDGFMARDIKFENSAGPEGHQAVALRVASDFAVFHNCRFDGAQDTLYAMKGRQFYRDCTITGTVDFIFGDAQAVYQNCQIMIAKPSLYQDCEVTAQGRSEPNGPGGFVIQGSRIVATDAYKTFKNSPGKSAYLGRPWKEYSRTIIMNSFIDGAISPEGWQAWPGSNADKTAYYAEFENQGPGANTAKRVTWPAIKKLSPQEAESFTPAKLFANPNSWIPNTGVPFGAEKMAKNPVVIVLSALAVVACVAAVTVGVVMFRKSGDGGDKISASTKAVQSICEPTRYKEACVNSLSKEAGDTSDPKELVRAAFKVAKDQISKGLEQSKTIQDAKKDPATAQALDICQQVMVYAMNDLERTIDSTASFKMDNINAFIEDLKIWIGGAITYQEVCFDAFENTTTDAGQKLRKFFNMSRELSSNALTIISDFKQITQYLDIPGLDLNNLGSGSGAPATRRRILSDKVGWIAGVPPEWVNNPKRKVMNVPVSQIKPDAIVAQDGSGKYKTIGEALAQVPKKSMEPFIIYIKAGTYKEYNVIHKDVWNVILIGDGVDKTVISGNKNGKDGVKTFVTAPLAVDGDGFMARDITFENTAGPEGHQAVALRVASDFAVFHNCKFTGHQDTLYSMRGRQFYRDCTISGTIDFIFGDAQAVYQKCNIIITKPMHGQDCEVTAQSRNEPNGPGGFIIQGSRITADSSYKTFQNQPGKSAYLGRPWKEFARTIIMNSFIDESINPEGWHAWPGSNANNTAYYAEYQNQGPGSDTSKRVTWPAVKRLSPQDAESFTPAKLFANPEQWIPNTGVPFAAGAFSV</sequence>
<dbReference type="Proteomes" id="UP001153076">
    <property type="component" value="Unassembled WGS sequence"/>
</dbReference>
<comment type="caution">
    <text evidence="14">The sequence shown here is derived from an EMBL/GenBank/DDBJ whole genome shotgun (WGS) entry which is preliminary data.</text>
</comment>
<keyword evidence="7" id="KW-1015">Disulfide bond</keyword>
<evidence type="ECO:0000256" key="4">
    <source>
        <dbReference type="ARBA" id="ARBA00013229"/>
    </source>
</evidence>
<evidence type="ECO:0000256" key="10">
    <source>
        <dbReference type="ARBA" id="ARBA00057335"/>
    </source>
</evidence>
<dbReference type="InterPro" id="IPR000070">
    <property type="entry name" value="Pectinesterase_cat"/>
</dbReference>
<dbReference type="InterPro" id="IPR035513">
    <property type="entry name" value="Invertase/methylesterase_inhib"/>
</dbReference>
<dbReference type="InterPro" id="IPR006501">
    <property type="entry name" value="Pectinesterase_inhib_dom"/>
</dbReference>
<dbReference type="InterPro" id="IPR012334">
    <property type="entry name" value="Pectin_lyas_fold"/>
</dbReference>
<dbReference type="GO" id="GO:0004857">
    <property type="term" value="F:enzyme inhibitor activity"/>
    <property type="evidence" value="ECO:0007669"/>
    <property type="project" value="InterPro"/>
</dbReference>
<proteinExistence type="inferred from homology"/>
<evidence type="ECO:0000256" key="3">
    <source>
        <dbReference type="ARBA" id="ARBA00007786"/>
    </source>
</evidence>
<evidence type="ECO:0000256" key="6">
    <source>
        <dbReference type="ARBA" id="ARBA00023085"/>
    </source>
</evidence>
<dbReference type="GO" id="GO:0042545">
    <property type="term" value="P:cell wall modification"/>
    <property type="evidence" value="ECO:0007669"/>
    <property type="project" value="InterPro"/>
</dbReference>
<dbReference type="Gene3D" id="2.160.20.10">
    <property type="entry name" value="Single-stranded right-handed beta-helix, Pectin lyase-like"/>
    <property type="match status" value="2"/>
</dbReference>
<evidence type="ECO:0000259" key="13">
    <source>
        <dbReference type="SMART" id="SM00856"/>
    </source>
</evidence>
<evidence type="ECO:0000256" key="9">
    <source>
        <dbReference type="ARBA" id="ARBA00047928"/>
    </source>
</evidence>
<evidence type="ECO:0000256" key="1">
    <source>
        <dbReference type="ARBA" id="ARBA00005184"/>
    </source>
</evidence>
<evidence type="ECO:0000256" key="5">
    <source>
        <dbReference type="ARBA" id="ARBA00022801"/>
    </source>
</evidence>
<evidence type="ECO:0000256" key="8">
    <source>
        <dbReference type="ARBA" id="ARBA00023180"/>
    </source>
</evidence>
<dbReference type="EMBL" id="JAKOGI010000156">
    <property type="protein sequence ID" value="KAJ8441689.1"/>
    <property type="molecule type" value="Genomic_DNA"/>
</dbReference>
<evidence type="ECO:0000256" key="2">
    <source>
        <dbReference type="ARBA" id="ARBA00006027"/>
    </source>
</evidence>
<name>A0A9Q1QH68_9CARY</name>
<dbReference type="FunFam" id="1.20.140.40:FF:000001">
    <property type="entry name" value="Pectinesterase"/>
    <property type="match status" value="1"/>
</dbReference>
<dbReference type="SMART" id="SM00856">
    <property type="entry name" value="PMEI"/>
    <property type="match status" value="1"/>
</dbReference>
<accession>A0A9Q1QH68</accession>
<dbReference type="SUPFAM" id="SSF51126">
    <property type="entry name" value="Pectin lyase-like"/>
    <property type="match status" value="2"/>
</dbReference>
<dbReference type="Pfam" id="PF04043">
    <property type="entry name" value="PMEI"/>
    <property type="match status" value="1"/>
</dbReference>
<dbReference type="AlphaFoldDB" id="A0A9Q1QH68"/>
<feature type="transmembrane region" description="Helical" evidence="12">
    <location>
        <begin position="435"/>
        <end position="458"/>
    </location>
</feature>
<keyword evidence="8" id="KW-0325">Glycoprotein</keyword>
<comment type="function">
    <text evidence="10">Acts in the modification of cell walls via demethylesterification of cell wall pectin.</text>
</comment>
<keyword evidence="12" id="KW-0812">Transmembrane</keyword>
<evidence type="ECO:0000256" key="7">
    <source>
        <dbReference type="ARBA" id="ARBA00023157"/>
    </source>
</evidence>
<comment type="similarity">
    <text evidence="3">In the C-terminal section; belongs to the pectinesterase family.</text>
</comment>
<dbReference type="SUPFAM" id="SSF101148">
    <property type="entry name" value="Plant invertase/pectin methylesterase inhibitor"/>
    <property type="match status" value="2"/>
</dbReference>
<gene>
    <name evidence="14" type="ORF">Cgig2_019076</name>
</gene>
<dbReference type="InterPro" id="IPR033131">
    <property type="entry name" value="Pectinesterase_Asp_AS"/>
</dbReference>
<dbReference type="Gene3D" id="1.20.140.40">
    <property type="entry name" value="Invertase/pectin methylesterase inhibitor family protein"/>
    <property type="match status" value="1"/>
</dbReference>
<dbReference type="Pfam" id="PF01095">
    <property type="entry name" value="Pectinesterase"/>
    <property type="match status" value="2"/>
</dbReference>
<feature type="active site" evidence="11">
    <location>
        <position position="839"/>
    </location>
</feature>
<feature type="active site" evidence="11">
    <location>
        <position position="265"/>
    </location>
</feature>
<keyword evidence="12" id="KW-0472">Membrane</keyword>
<evidence type="ECO:0000256" key="11">
    <source>
        <dbReference type="PROSITE-ProRule" id="PRU10040"/>
    </source>
</evidence>
<comment type="similarity">
    <text evidence="2">In the N-terminal section; belongs to the PMEI family.</text>
</comment>
<dbReference type="NCBIfam" id="TIGR01614">
    <property type="entry name" value="PME_inhib"/>
    <property type="match status" value="1"/>
</dbReference>
<dbReference type="InterPro" id="IPR018040">
    <property type="entry name" value="Pectinesterase_Tyr_AS"/>
</dbReference>
<keyword evidence="12" id="KW-1133">Transmembrane helix</keyword>
<keyword evidence="5" id="KW-0378">Hydrolase</keyword>